<dbReference type="InterPro" id="IPR051970">
    <property type="entry name" value="TEL2_Regulation"/>
</dbReference>
<feature type="domain" description="Telomere length regulation protein conserved" evidence="5">
    <location>
        <begin position="640"/>
        <end position="753"/>
    </location>
</feature>
<dbReference type="GO" id="GO:0051083">
    <property type="term" value="P:'de novo' cotranslational protein folding"/>
    <property type="evidence" value="ECO:0007669"/>
    <property type="project" value="TreeGrafter"/>
</dbReference>
<comment type="subcellular location">
    <subcellularLocation>
        <location evidence="1">Cytoplasm</location>
    </subcellularLocation>
</comment>
<dbReference type="GO" id="GO:0042162">
    <property type="term" value="F:telomeric DNA binding"/>
    <property type="evidence" value="ECO:0007669"/>
    <property type="project" value="TreeGrafter"/>
</dbReference>
<dbReference type="InterPro" id="IPR057348">
    <property type="entry name" value="TELO2_ARM"/>
</dbReference>
<dbReference type="Proteomes" id="UP000822688">
    <property type="component" value="Chromosome 1"/>
</dbReference>
<dbReference type="GO" id="GO:0051879">
    <property type="term" value="F:Hsp90 protein binding"/>
    <property type="evidence" value="ECO:0007669"/>
    <property type="project" value="TreeGrafter"/>
</dbReference>
<dbReference type="Gene3D" id="1.25.40.720">
    <property type="entry name" value="Telomere length regulation protein 2, C-terminal domain"/>
    <property type="match status" value="1"/>
</dbReference>
<dbReference type="InterPro" id="IPR038528">
    <property type="entry name" value="TEL2_C_sf"/>
</dbReference>
<protein>
    <recommendedName>
        <fullName evidence="9">Telomere length regulation protein conserved domain-containing protein</fullName>
    </recommendedName>
</protein>
<gene>
    <name evidence="7" type="ORF">KC19_1G199000</name>
</gene>
<feature type="region of interest" description="Disordered" evidence="4">
    <location>
        <begin position="545"/>
        <end position="590"/>
    </location>
</feature>
<evidence type="ECO:0000256" key="4">
    <source>
        <dbReference type="SAM" id="MobiDB-lite"/>
    </source>
</evidence>
<dbReference type="Pfam" id="PF25320">
    <property type="entry name" value="TELO2_ARM"/>
    <property type="match status" value="1"/>
</dbReference>
<feature type="region of interest" description="Disordered" evidence="4">
    <location>
        <begin position="837"/>
        <end position="857"/>
    </location>
</feature>
<evidence type="ECO:0000256" key="3">
    <source>
        <dbReference type="ARBA" id="ARBA00022490"/>
    </source>
</evidence>
<evidence type="ECO:0000256" key="1">
    <source>
        <dbReference type="ARBA" id="ARBA00004496"/>
    </source>
</evidence>
<keyword evidence="3" id="KW-0963">Cytoplasm</keyword>
<dbReference type="InterPro" id="IPR019337">
    <property type="entry name" value="Telomere_length_regulation_dom"/>
</dbReference>
<dbReference type="AlphaFoldDB" id="A0A8T0J771"/>
<evidence type="ECO:0000256" key="2">
    <source>
        <dbReference type="ARBA" id="ARBA00006133"/>
    </source>
</evidence>
<dbReference type="GO" id="GO:0005829">
    <property type="term" value="C:cytosol"/>
    <property type="evidence" value="ECO:0007669"/>
    <property type="project" value="TreeGrafter"/>
</dbReference>
<dbReference type="PANTHER" id="PTHR15830">
    <property type="entry name" value="TELOMERE LENGTH REGULATION PROTEIN TEL2 FAMILY MEMBER"/>
    <property type="match status" value="1"/>
</dbReference>
<sequence>MSLEDEVVLADIEVAGRLLTDSIARDSRFASCDLQDALDAARFSSHPYSAPSKEVRDYLSLLFGGDEQAKCAVGLVKTKPGVFIEVIQHLIVLATSVEVRKHDVLLDLSSSLGPDGGVEGEYDADLDSRAAVSAQARRLLQICLVQQDGVKEIGLSFGHRSELQLQESGSGNIGRASWLKDIFEVSQLIATIPDRAGFDAPTGLQSRLYYESVLRQLLSAGEQRWEEILQRYSSSAELGGDGTFVYIGEVISRLSRRGQADVISTVYVPVLTQHVKQAMAKLGVKSVPEMTEPILQALKLSWENNLWTGIFASIKDSHAMEKLVEALLKEMSAKIESDMVACCILWMIFGSLLSKHNLTRMVFLDKCLFVKILPIRCLRWILEFAVLHKPIASATLERSPEERELLMDTEVVRRLAQVWSSNDFIRSASLPKQAYMTAAVGICVRSMNKEDLDKCGDLMRSILQGVTNRLDSPLPLVREMSKRVALAFSLAINPAKPLLLDDEDQVKDLDNWDYLSLEAVVGSKEEHRTGTAHSNEVALTLAKGDMGSNKPLADAAPTDFGVDSEHRERRRQRRERREKMALEEDDPDAVVNLGQVDSWLAEAEGSAADSSSDIDSDTEGSLQPYDMSDDESELEKRKLPSQLRECAASLRKPDDPDAVEKSLQVAEQLIRAMPVELDNSAEELAQALVHVRSGANAVEGEEEKLENQRHGALVALLVCAPLSSIVIVTQEIFSPHLDISQRLLLLDAIADAAQELAGKFTVQSSGKQPQQGFITEVTGASHRNPWYGPSHHQGPAGAGPWSEVPALMPGNALVGWAQRYEREIPLRKGDRRVGTSRKWAPRSMQLREKRQSRKEFSSTESLGKNLFAPLSFAFMLPIMRDYDKKGHGVDFLESGFIVLGKILYTLGVCMECITAQPEAVVLGANLLELLRSRAVANHPEAYVRRAALYAASRVIVALHPSQVATAITGTDSSITSGLEWVREWALGLANNDPDSDCASLAMACVQLHSEMALQAMRVIQSTPPNSQSRNIVIQASGERSIIMPF</sequence>
<keyword evidence="8" id="KW-1185">Reference proteome</keyword>
<evidence type="ECO:0000259" key="5">
    <source>
        <dbReference type="Pfam" id="PF10193"/>
    </source>
</evidence>
<evidence type="ECO:0000313" key="7">
    <source>
        <dbReference type="EMBL" id="KAG0591750.1"/>
    </source>
</evidence>
<dbReference type="PANTHER" id="PTHR15830:SF10">
    <property type="entry name" value="TELOMERE LENGTH REGULATION PROTEIN TEL2 HOMOLOG"/>
    <property type="match status" value="1"/>
</dbReference>
<feature type="compositionally biased region" description="Basic and acidic residues" evidence="4">
    <location>
        <begin position="845"/>
        <end position="857"/>
    </location>
</feature>
<accession>A0A8T0J771</accession>
<dbReference type="EMBL" id="CM026421">
    <property type="protein sequence ID" value="KAG0591750.1"/>
    <property type="molecule type" value="Genomic_DNA"/>
</dbReference>
<dbReference type="Pfam" id="PF10193">
    <property type="entry name" value="Telomere_reg-2"/>
    <property type="match status" value="1"/>
</dbReference>
<proteinExistence type="inferred from homology"/>
<evidence type="ECO:0000313" key="8">
    <source>
        <dbReference type="Proteomes" id="UP000822688"/>
    </source>
</evidence>
<comment type="similarity">
    <text evidence="2">Belongs to the TEL2 family.</text>
</comment>
<evidence type="ECO:0000259" key="6">
    <source>
        <dbReference type="Pfam" id="PF25320"/>
    </source>
</evidence>
<name>A0A8T0J771_CERPU</name>
<feature type="region of interest" description="Disordered" evidence="4">
    <location>
        <begin position="603"/>
        <end position="638"/>
    </location>
</feature>
<reference evidence="7" key="1">
    <citation type="submission" date="2020-06" db="EMBL/GenBank/DDBJ databases">
        <title>WGS assembly of Ceratodon purpureus strain R40.</title>
        <authorList>
            <person name="Carey S.B."/>
            <person name="Jenkins J."/>
            <person name="Shu S."/>
            <person name="Lovell J.T."/>
            <person name="Sreedasyam A."/>
            <person name="Maumus F."/>
            <person name="Tiley G.P."/>
            <person name="Fernandez-Pozo N."/>
            <person name="Barry K."/>
            <person name="Chen C."/>
            <person name="Wang M."/>
            <person name="Lipzen A."/>
            <person name="Daum C."/>
            <person name="Saski C.A."/>
            <person name="Payton A.C."/>
            <person name="Mcbreen J.C."/>
            <person name="Conrad R.E."/>
            <person name="Kollar L.M."/>
            <person name="Olsson S."/>
            <person name="Huttunen S."/>
            <person name="Landis J.B."/>
            <person name="Wickett N.J."/>
            <person name="Johnson M.G."/>
            <person name="Rensing S.A."/>
            <person name="Grimwood J."/>
            <person name="Schmutz J."/>
            <person name="Mcdaniel S.F."/>
        </authorList>
    </citation>
    <scope>NUCLEOTIDE SEQUENCE</scope>
    <source>
        <strain evidence="7">R40</strain>
    </source>
</reference>
<comment type="caution">
    <text evidence="7">The sequence shown here is derived from an EMBL/GenBank/DDBJ whole genome shotgun (WGS) entry which is preliminary data.</text>
</comment>
<feature type="domain" description="TELO2 ARM repeat" evidence="6">
    <location>
        <begin position="260"/>
        <end position="510"/>
    </location>
</feature>
<evidence type="ECO:0008006" key="9">
    <source>
        <dbReference type="Google" id="ProtNLM"/>
    </source>
</evidence>
<organism evidence="7 8">
    <name type="scientific">Ceratodon purpureus</name>
    <name type="common">Fire moss</name>
    <name type="synonym">Dicranum purpureum</name>
    <dbReference type="NCBI Taxonomy" id="3225"/>
    <lineage>
        <taxon>Eukaryota</taxon>
        <taxon>Viridiplantae</taxon>
        <taxon>Streptophyta</taxon>
        <taxon>Embryophyta</taxon>
        <taxon>Bryophyta</taxon>
        <taxon>Bryophytina</taxon>
        <taxon>Bryopsida</taxon>
        <taxon>Dicranidae</taxon>
        <taxon>Pseudoditrichales</taxon>
        <taxon>Ditrichaceae</taxon>
        <taxon>Ceratodon</taxon>
    </lineage>
</organism>